<keyword evidence="10 14" id="KW-0479">Metal-binding</keyword>
<keyword evidence="19" id="KW-1185">Reference proteome</keyword>
<accession>A0A9X2T1X2</accession>
<evidence type="ECO:0000259" key="17">
    <source>
        <dbReference type="PROSITE" id="PS51975"/>
    </source>
</evidence>
<sequence>MLIPFLESDRLEAGCDEVGRGCLCGPVVAAAVILPSDFANEFVNDSKKLTKSNRQNLVSEIKSSAISWAIAEASVEEIDRINILHASFLAMSRAVEMLKIRPQHLLIDGNRFKSHLDIPFTCVIQGDGKYASIAAASILAKVYRDEMMERYAEEYPGYGWDKNAGYPTVLHRQGIMKLGLTPLHRKSFKHLPDQLDFDF</sequence>
<dbReference type="Pfam" id="PF01351">
    <property type="entry name" value="RNase_HII"/>
    <property type="match status" value="1"/>
</dbReference>
<evidence type="ECO:0000256" key="8">
    <source>
        <dbReference type="ARBA" id="ARBA00022490"/>
    </source>
</evidence>
<keyword evidence="9 14" id="KW-0540">Nuclease</keyword>
<dbReference type="GO" id="GO:0004523">
    <property type="term" value="F:RNA-DNA hybrid ribonuclease activity"/>
    <property type="evidence" value="ECO:0007669"/>
    <property type="project" value="UniProtKB-UniRule"/>
</dbReference>
<dbReference type="Gene3D" id="3.30.420.10">
    <property type="entry name" value="Ribonuclease H-like superfamily/Ribonuclease H"/>
    <property type="match status" value="1"/>
</dbReference>
<feature type="domain" description="RNase H type-2" evidence="17">
    <location>
        <begin position="10"/>
        <end position="199"/>
    </location>
</feature>
<evidence type="ECO:0000256" key="4">
    <source>
        <dbReference type="ARBA" id="ARBA00004496"/>
    </source>
</evidence>
<gene>
    <name evidence="14" type="primary">rnhB</name>
    <name evidence="18" type="ORF">NU887_19545</name>
</gene>
<dbReference type="NCBIfam" id="NF000595">
    <property type="entry name" value="PRK00015.1-3"/>
    <property type="match status" value="1"/>
</dbReference>
<evidence type="ECO:0000256" key="16">
    <source>
        <dbReference type="RuleBase" id="RU003515"/>
    </source>
</evidence>
<organism evidence="18 19">
    <name type="scientific">Aquiflexum gelatinilyticum</name>
    <dbReference type="NCBI Taxonomy" id="2961943"/>
    <lineage>
        <taxon>Bacteria</taxon>
        <taxon>Pseudomonadati</taxon>
        <taxon>Bacteroidota</taxon>
        <taxon>Cytophagia</taxon>
        <taxon>Cytophagales</taxon>
        <taxon>Cyclobacteriaceae</taxon>
        <taxon>Aquiflexum</taxon>
    </lineage>
</organism>
<feature type="binding site" evidence="14 15">
    <location>
        <position position="16"/>
    </location>
    <ligand>
        <name>a divalent metal cation</name>
        <dbReference type="ChEBI" id="CHEBI:60240"/>
    </ligand>
</feature>
<evidence type="ECO:0000256" key="2">
    <source>
        <dbReference type="ARBA" id="ARBA00001946"/>
    </source>
</evidence>
<feature type="binding site" evidence="14 15">
    <location>
        <position position="17"/>
    </location>
    <ligand>
        <name>a divalent metal cation</name>
        <dbReference type="ChEBI" id="CHEBI:60240"/>
    </ligand>
</feature>
<dbReference type="EC" id="3.1.26.4" evidence="6 14"/>
<evidence type="ECO:0000256" key="5">
    <source>
        <dbReference type="ARBA" id="ARBA00007383"/>
    </source>
</evidence>
<evidence type="ECO:0000256" key="1">
    <source>
        <dbReference type="ARBA" id="ARBA00000077"/>
    </source>
</evidence>
<evidence type="ECO:0000256" key="11">
    <source>
        <dbReference type="ARBA" id="ARBA00022759"/>
    </source>
</evidence>
<dbReference type="EMBL" id="JANSUY010000025">
    <property type="protein sequence ID" value="MCR9017238.1"/>
    <property type="molecule type" value="Genomic_DNA"/>
</dbReference>
<evidence type="ECO:0000256" key="13">
    <source>
        <dbReference type="ARBA" id="ARBA00023211"/>
    </source>
</evidence>
<dbReference type="RefSeq" id="WP_258425079.1">
    <property type="nucleotide sequence ID" value="NZ_JANSUY010000025.1"/>
</dbReference>
<evidence type="ECO:0000256" key="3">
    <source>
        <dbReference type="ARBA" id="ARBA00004065"/>
    </source>
</evidence>
<dbReference type="InterPro" id="IPR022898">
    <property type="entry name" value="RNase_HII"/>
</dbReference>
<dbReference type="AlphaFoldDB" id="A0A9X2T1X2"/>
<dbReference type="PANTHER" id="PTHR10954">
    <property type="entry name" value="RIBONUCLEASE H2 SUBUNIT A"/>
    <property type="match status" value="1"/>
</dbReference>
<feature type="binding site" evidence="14 15">
    <location>
        <position position="108"/>
    </location>
    <ligand>
        <name>a divalent metal cation</name>
        <dbReference type="ChEBI" id="CHEBI:60240"/>
    </ligand>
</feature>
<evidence type="ECO:0000256" key="9">
    <source>
        <dbReference type="ARBA" id="ARBA00022722"/>
    </source>
</evidence>
<dbReference type="InterPro" id="IPR036397">
    <property type="entry name" value="RNaseH_sf"/>
</dbReference>
<name>A0A9X2T1X2_9BACT</name>
<evidence type="ECO:0000256" key="14">
    <source>
        <dbReference type="HAMAP-Rule" id="MF_00052"/>
    </source>
</evidence>
<dbReference type="PROSITE" id="PS51975">
    <property type="entry name" value="RNASE_H_2"/>
    <property type="match status" value="1"/>
</dbReference>
<proteinExistence type="inferred from homology"/>
<reference evidence="18" key="1">
    <citation type="submission" date="2022-08" db="EMBL/GenBank/DDBJ databases">
        <authorList>
            <person name="Zhang D."/>
        </authorList>
    </citation>
    <scope>NUCLEOTIDE SEQUENCE</scope>
    <source>
        <strain evidence="18">XJ19-11</strain>
    </source>
</reference>
<dbReference type="SUPFAM" id="SSF53098">
    <property type="entry name" value="Ribonuclease H-like"/>
    <property type="match status" value="1"/>
</dbReference>
<comment type="function">
    <text evidence="3 14 16">Endonuclease that specifically degrades the RNA of RNA-DNA hybrids.</text>
</comment>
<evidence type="ECO:0000256" key="12">
    <source>
        <dbReference type="ARBA" id="ARBA00022801"/>
    </source>
</evidence>
<keyword evidence="12 14" id="KW-0378">Hydrolase</keyword>
<dbReference type="GO" id="GO:0043137">
    <property type="term" value="P:DNA replication, removal of RNA primer"/>
    <property type="evidence" value="ECO:0007669"/>
    <property type="project" value="TreeGrafter"/>
</dbReference>
<evidence type="ECO:0000256" key="7">
    <source>
        <dbReference type="ARBA" id="ARBA00019179"/>
    </source>
</evidence>
<dbReference type="GO" id="GO:0032299">
    <property type="term" value="C:ribonuclease H2 complex"/>
    <property type="evidence" value="ECO:0007669"/>
    <property type="project" value="TreeGrafter"/>
</dbReference>
<comment type="cofactor">
    <cofactor evidence="14 15">
        <name>Mn(2+)</name>
        <dbReference type="ChEBI" id="CHEBI:29035"/>
    </cofactor>
    <cofactor evidence="14 15">
        <name>Mg(2+)</name>
        <dbReference type="ChEBI" id="CHEBI:18420"/>
    </cofactor>
    <text evidence="14 15">Manganese or magnesium. Binds 1 divalent metal ion per monomer in the absence of substrate. May bind a second metal ion after substrate binding.</text>
</comment>
<dbReference type="GO" id="GO:0006298">
    <property type="term" value="P:mismatch repair"/>
    <property type="evidence" value="ECO:0007669"/>
    <property type="project" value="TreeGrafter"/>
</dbReference>
<protein>
    <recommendedName>
        <fullName evidence="7 14">Ribonuclease HII</fullName>
        <shortName evidence="14">RNase HII</shortName>
        <ecNumber evidence="6 14">3.1.26.4</ecNumber>
    </recommendedName>
</protein>
<comment type="subcellular location">
    <subcellularLocation>
        <location evidence="4 14">Cytoplasm</location>
    </subcellularLocation>
</comment>
<dbReference type="HAMAP" id="MF_00052_B">
    <property type="entry name" value="RNase_HII_B"/>
    <property type="match status" value="1"/>
</dbReference>
<comment type="catalytic activity">
    <reaction evidence="1 14 15 16">
        <text>Endonucleolytic cleavage to 5'-phosphomonoester.</text>
        <dbReference type="EC" id="3.1.26.4"/>
    </reaction>
</comment>
<evidence type="ECO:0000256" key="15">
    <source>
        <dbReference type="PROSITE-ProRule" id="PRU01319"/>
    </source>
</evidence>
<dbReference type="GO" id="GO:0030145">
    <property type="term" value="F:manganese ion binding"/>
    <property type="evidence" value="ECO:0007669"/>
    <property type="project" value="UniProtKB-UniRule"/>
</dbReference>
<dbReference type="Proteomes" id="UP001142175">
    <property type="component" value="Unassembled WGS sequence"/>
</dbReference>
<keyword evidence="13 14" id="KW-0464">Manganese</keyword>
<dbReference type="InterPro" id="IPR001352">
    <property type="entry name" value="RNase_HII/HIII"/>
</dbReference>
<evidence type="ECO:0000256" key="6">
    <source>
        <dbReference type="ARBA" id="ARBA00012180"/>
    </source>
</evidence>
<comment type="similarity">
    <text evidence="5 14 16">Belongs to the RNase HII family.</text>
</comment>
<keyword evidence="11 14" id="KW-0255">Endonuclease</keyword>
<dbReference type="GO" id="GO:0003723">
    <property type="term" value="F:RNA binding"/>
    <property type="evidence" value="ECO:0007669"/>
    <property type="project" value="UniProtKB-UniRule"/>
</dbReference>
<dbReference type="CDD" id="cd07182">
    <property type="entry name" value="RNase_HII_bacteria_HII_like"/>
    <property type="match status" value="1"/>
</dbReference>
<dbReference type="PANTHER" id="PTHR10954:SF18">
    <property type="entry name" value="RIBONUCLEASE HII"/>
    <property type="match status" value="1"/>
</dbReference>
<comment type="caution">
    <text evidence="18">The sequence shown here is derived from an EMBL/GenBank/DDBJ whole genome shotgun (WGS) entry which is preliminary data.</text>
</comment>
<evidence type="ECO:0000313" key="19">
    <source>
        <dbReference type="Proteomes" id="UP001142175"/>
    </source>
</evidence>
<evidence type="ECO:0000313" key="18">
    <source>
        <dbReference type="EMBL" id="MCR9017238.1"/>
    </source>
</evidence>
<dbReference type="InterPro" id="IPR024567">
    <property type="entry name" value="RNase_HII/HIII_dom"/>
</dbReference>
<dbReference type="GO" id="GO:0005737">
    <property type="term" value="C:cytoplasm"/>
    <property type="evidence" value="ECO:0007669"/>
    <property type="project" value="UniProtKB-SubCell"/>
</dbReference>
<comment type="cofactor">
    <cofactor evidence="2">
        <name>Mg(2+)</name>
        <dbReference type="ChEBI" id="CHEBI:18420"/>
    </cofactor>
</comment>
<dbReference type="InterPro" id="IPR012337">
    <property type="entry name" value="RNaseH-like_sf"/>
</dbReference>
<evidence type="ECO:0000256" key="10">
    <source>
        <dbReference type="ARBA" id="ARBA00022723"/>
    </source>
</evidence>
<keyword evidence="8 14" id="KW-0963">Cytoplasm</keyword>